<dbReference type="SUPFAM" id="SSF52151">
    <property type="entry name" value="FabD/lysophospholipase-like"/>
    <property type="match status" value="1"/>
</dbReference>
<gene>
    <name evidence="4" type="ORF">H7F51_08310</name>
</gene>
<evidence type="ECO:0000256" key="2">
    <source>
        <dbReference type="PROSITE-ProRule" id="PRU01161"/>
    </source>
</evidence>
<sequence>MQEKELRLALVYYGGVSLAIYQHGVNIEVLNLLRASKAYHGPRDFAEKQAAEYVFAPDGEGDGAGSTAPVYFDMLKQIGRFEDLRVVVDVISGSSAGGINGIVLARAIVHDLSLAPLTEMWLEQADILQLIAPEARAGRWSKWYFAPFMRLLFARMEREGLLPRDADPDIRRRLSIFVRSRWFKPPFDGAHFSGLLLDGLMAMERGGATPSSLLPPELRLDLMITVTDYHGAEKPIYIHDPPVIRDREHRQILRFQAVQSSHGLVRSDLGLADVPALAFAARASASYPGAFPPAQIHEMDRLVAARQLEWPGRERFLAANFAHYRQLGLKGEDAVLLDGSILNNKPLRAAIDAIRLHTAYREVDRRLVYIDPHPDHSGMTPHAGMPGFFATLRGALSDLPRQDPIYEELEEANRFNDQVSRLKAIARISNAHVEALLEQATEGDLSGPVTLAQVRHWRLTASNLLASSALVYNAWVRSLVLEAADVILGLVCRTCAFEPQSRQAQWARRVIEAWCELEGMFPADYHIPQTVGRDAELPAFGRFIVDFGIRYKIRRASYVIQHINSLYQMGGEAAGGPADFAAVDELKRQVNDCLRRLYIVEDPSFLPGLPMPAMRRLFRAEETGPLPDPVRYAADQRARIGKVVARIGRTCGLMGRNEEMDEVLSSPLVAALPPPLRRIVLTGYLAWPYWDVVVLPAMNALGLESSAFEEVLVDRISPADATSLCIEAGCGDLRGVSALGFGGFLSRAAREHDYLWGRIHAIDRLIDIVASTVDPSRRHALPDFSALKKRAFAAMLDEEANRLANIPTVLAAVREAIARL</sequence>
<evidence type="ECO:0000313" key="4">
    <source>
        <dbReference type="EMBL" id="MBC2665523.1"/>
    </source>
</evidence>
<name>A0A7X1FRB2_9SPHN</name>
<evidence type="ECO:0000259" key="3">
    <source>
        <dbReference type="PROSITE" id="PS51635"/>
    </source>
</evidence>
<organism evidence="4 5">
    <name type="scientific">Novosphingobium flavum</name>
    <dbReference type="NCBI Taxonomy" id="1778672"/>
    <lineage>
        <taxon>Bacteria</taxon>
        <taxon>Pseudomonadati</taxon>
        <taxon>Pseudomonadota</taxon>
        <taxon>Alphaproteobacteria</taxon>
        <taxon>Sphingomonadales</taxon>
        <taxon>Sphingomonadaceae</taxon>
        <taxon>Novosphingobium</taxon>
    </lineage>
</organism>
<keyword evidence="1 2" id="KW-0443">Lipid metabolism</keyword>
<feature type="active site" description="Nucleophile" evidence="2">
    <location>
        <position position="95"/>
    </location>
</feature>
<dbReference type="InterPro" id="IPR016035">
    <property type="entry name" value="Acyl_Trfase/lysoPLipase"/>
</dbReference>
<evidence type="ECO:0000313" key="5">
    <source>
        <dbReference type="Proteomes" id="UP000566813"/>
    </source>
</evidence>
<comment type="caution">
    <text evidence="2">Lacks conserved residue(s) required for the propagation of feature annotation.</text>
</comment>
<dbReference type="Proteomes" id="UP000566813">
    <property type="component" value="Unassembled WGS sequence"/>
</dbReference>
<dbReference type="AlphaFoldDB" id="A0A7X1FRB2"/>
<dbReference type="InterPro" id="IPR019894">
    <property type="entry name" value="Patatin-related_protein"/>
</dbReference>
<keyword evidence="2" id="KW-0442">Lipid degradation</keyword>
<dbReference type="EMBL" id="JACLAW010000005">
    <property type="protein sequence ID" value="MBC2665523.1"/>
    <property type="molecule type" value="Genomic_DNA"/>
</dbReference>
<accession>A0A7X1FRB2</accession>
<evidence type="ECO:0000256" key="1">
    <source>
        <dbReference type="ARBA" id="ARBA00023098"/>
    </source>
</evidence>
<dbReference type="GO" id="GO:0016787">
    <property type="term" value="F:hydrolase activity"/>
    <property type="evidence" value="ECO:0007669"/>
    <property type="project" value="UniProtKB-UniRule"/>
</dbReference>
<feature type="active site" description="Proton acceptor" evidence="2">
    <location>
        <position position="338"/>
    </location>
</feature>
<comment type="caution">
    <text evidence="4">The sequence shown here is derived from an EMBL/GenBank/DDBJ whole genome shotgun (WGS) entry which is preliminary data.</text>
</comment>
<keyword evidence="2" id="KW-0378">Hydrolase</keyword>
<feature type="domain" description="PNPLA" evidence="3">
    <location>
        <begin position="59"/>
        <end position="351"/>
    </location>
</feature>
<dbReference type="Pfam" id="PF11856">
    <property type="entry name" value="DUF3376"/>
    <property type="match status" value="1"/>
</dbReference>
<dbReference type="InterPro" id="IPR002641">
    <property type="entry name" value="PNPLA_dom"/>
</dbReference>
<keyword evidence="5" id="KW-1185">Reference proteome</keyword>
<dbReference type="GO" id="GO:0016042">
    <property type="term" value="P:lipid catabolic process"/>
    <property type="evidence" value="ECO:0007669"/>
    <property type="project" value="UniProtKB-UniRule"/>
</dbReference>
<dbReference type="NCBIfam" id="TIGR03607">
    <property type="entry name" value="patatin-like protein"/>
    <property type="match status" value="1"/>
</dbReference>
<dbReference type="Pfam" id="PF01734">
    <property type="entry name" value="Patatin"/>
    <property type="match status" value="1"/>
</dbReference>
<dbReference type="Gene3D" id="3.40.1090.10">
    <property type="entry name" value="Cytosolic phospholipase A2 catalytic domain"/>
    <property type="match status" value="1"/>
</dbReference>
<dbReference type="RefSeq" id="WP_185663775.1">
    <property type="nucleotide sequence ID" value="NZ_JACLAW010000005.1"/>
</dbReference>
<protein>
    <submittedName>
        <fullName evidence="4">Patatin-like protein</fullName>
    </submittedName>
</protein>
<reference evidence="4 5" key="1">
    <citation type="submission" date="2020-08" db="EMBL/GenBank/DDBJ databases">
        <title>The genome sequence of type strain Novosphingobium flavum NBRC 111647.</title>
        <authorList>
            <person name="Liu Y."/>
        </authorList>
    </citation>
    <scope>NUCLEOTIDE SEQUENCE [LARGE SCALE GENOMIC DNA]</scope>
    <source>
        <strain evidence="4 5">NBRC 111647</strain>
    </source>
</reference>
<dbReference type="InterPro" id="IPR024282">
    <property type="entry name" value="DUF3376"/>
</dbReference>
<dbReference type="PROSITE" id="PS51635">
    <property type="entry name" value="PNPLA"/>
    <property type="match status" value="1"/>
</dbReference>
<proteinExistence type="predicted"/>
<feature type="short sequence motif" description="GXSXG" evidence="2">
    <location>
        <begin position="93"/>
        <end position="97"/>
    </location>
</feature>